<dbReference type="RefSeq" id="WP_065085839.1">
    <property type="nucleotide sequence ID" value="NZ_NFFZ01000004.1"/>
</dbReference>
<protein>
    <submittedName>
        <fullName evidence="1">Uncharacterized protein</fullName>
    </submittedName>
</protein>
<name>A0A241XR51_PSEAI</name>
<organism evidence="1 2">
    <name type="scientific">Pseudomonas aeruginosa</name>
    <dbReference type="NCBI Taxonomy" id="287"/>
    <lineage>
        <taxon>Bacteria</taxon>
        <taxon>Pseudomonadati</taxon>
        <taxon>Pseudomonadota</taxon>
        <taxon>Gammaproteobacteria</taxon>
        <taxon>Pseudomonadales</taxon>
        <taxon>Pseudomonadaceae</taxon>
        <taxon>Pseudomonas</taxon>
    </lineage>
</organism>
<dbReference type="EMBL" id="NFFZ01000004">
    <property type="protein sequence ID" value="OTI62969.1"/>
    <property type="molecule type" value="Genomic_DNA"/>
</dbReference>
<gene>
    <name evidence="1" type="ORF">CAZ10_08960</name>
</gene>
<accession>A0A241XR51</accession>
<reference evidence="1 2" key="1">
    <citation type="submission" date="2017-05" db="EMBL/GenBank/DDBJ databases">
        <authorList>
            <person name="Song R."/>
            <person name="Chenine A.L."/>
            <person name="Ruprecht R.M."/>
        </authorList>
    </citation>
    <scope>NUCLEOTIDE SEQUENCE [LARGE SCALE GENOMIC DNA]</scope>
    <source>
        <strain evidence="1 2">S567_C10_BS</strain>
    </source>
</reference>
<dbReference type="AlphaFoldDB" id="A0A241XR51"/>
<evidence type="ECO:0000313" key="2">
    <source>
        <dbReference type="Proteomes" id="UP000194857"/>
    </source>
</evidence>
<proteinExistence type="predicted"/>
<evidence type="ECO:0000313" key="1">
    <source>
        <dbReference type="EMBL" id="OTI62969.1"/>
    </source>
</evidence>
<comment type="caution">
    <text evidence="1">The sequence shown here is derived from an EMBL/GenBank/DDBJ whole genome shotgun (WGS) entry which is preliminary data.</text>
</comment>
<dbReference type="Proteomes" id="UP000194857">
    <property type="component" value="Unassembled WGS sequence"/>
</dbReference>
<sequence length="84" mass="9866">MKSKLTAKITATFLVQIVERGTRRGLTPISEREFDRQYVDEPDFMLEDRFKRQILSETENAIKHQPIMKRKLSGIDWCIDAVII</sequence>